<dbReference type="GO" id="GO:0005871">
    <property type="term" value="C:kinesin complex"/>
    <property type="evidence" value="ECO:0000318"/>
    <property type="project" value="GO_Central"/>
</dbReference>
<dbReference type="InterPro" id="IPR011989">
    <property type="entry name" value="ARM-like"/>
</dbReference>
<evidence type="ECO:0000313" key="18">
    <source>
        <dbReference type="Proteomes" id="UP000818029"/>
    </source>
</evidence>
<dbReference type="CDD" id="cd00106">
    <property type="entry name" value="KISc"/>
    <property type="match status" value="1"/>
</dbReference>
<dbReference type="STRING" id="3635.A0A1U8IGB4"/>
<comment type="subunit">
    <text evidence="11">Interacts (via C-terminus) with NEK5.</text>
</comment>
<feature type="repeat" description="ARM" evidence="12">
    <location>
        <begin position="690"/>
        <end position="733"/>
    </location>
</feature>
<feature type="compositionally biased region" description="Polar residues" evidence="16">
    <location>
        <begin position="9"/>
        <end position="34"/>
    </location>
</feature>
<dbReference type="InterPro" id="IPR036961">
    <property type="entry name" value="Kinesin_motor_dom_sf"/>
</dbReference>
<evidence type="ECO:0000256" key="11">
    <source>
        <dbReference type="ARBA" id="ARBA00063975"/>
    </source>
</evidence>
<dbReference type="InterPro" id="IPR001752">
    <property type="entry name" value="Kinesin_motor_dom"/>
</dbReference>
<dbReference type="KEGG" id="ghi:107896502"/>
<comment type="subcellular location">
    <subcellularLocation>
        <location evidence="1">Cytoplasm</location>
        <location evidence="1">Cytoskeleton</location>
    </subcellularLocation>
</comment>
<evidence type="ECO:0000256" key="4">
    <source>
        <dbReference type="ARBA" id="ARBA00022701"/>
    </source>
</evidence>
<reference evidence="19" key="2">
    <citation type="submission" date="2025-08" db="UniProtKB">
        <authorList>
            <consortium name="RefSeq"/>
        </authorList>
    </citation>
    <scope>IDENTIFICATION</scope>
</reference>
<reference evidence="18" key="1">
    <citation type="journal article" date="2020" name="Nat. Genet.">
        <title>Genomic diversifications of five Gossypium allopolyploid species and their impact on cotton improvement.</title>
        <authorList>
            <person name="Chen Z.J."/>
            <person name="Sreedasyam A."/>
            <person name="Ando A."/>
            <person name="Song Q."/>
            <person name="De Santiago L.M."/>
            <person name="Hulse-Kemp A.M."/>
            <person name="Ding M."/>
            <person name="Ye W."/>
            <person name="Kirkbride R.C."/>
            <person name="Jenkins J."/>
            <person name="Plott C."/>
            <person name="Lovell J."/>
            <person name="Lin Y.M."/>
            <person name="Vaughn R."/>
            <person name="Liu B."/>
            <person name="Simpson S."/>
            <person name="Scheffler B.E."/>
            <person name="Wen L."/>
            <person name="Saski C.A."/>
            <person name="Grover C.E."/>
            <person name="Hu G."/>
            <person name="Conover J.L."/>
            <person name="Carlson J.W."/>
            <person name="Shu S."/>
            <person name="Boston L.B."/>
            <person name="Williams M."/>
            <person name="Peterson D.G."/>
            <person name="McGee K."/>
            <person name="Jones D.C."/>
            <person name="Wendel J.F."/>
            <person name="Stelly D.M."/>
            <person name="Grimwood J."/>
            <person name="Schmutz J."/>
        </authorList>
    </citation>
    <scope>NUCLEOTIDE SEQUENCE [LARGE SCALE GENOMIC DNA]</scope>
    <source>
        <strain evidence="18">cv. TM-1</strain>
    </source>
</reference>
<dbReference type="GO" id="GO:0005737">
    <property type="term" value="C:cytoplasm"/>
    <property type="evidence" value="ECO:0000318"/>
    <property type="project" value="GO_Central"/>
</dbReference>
<dbReference type="FunFam" id="1.25.10.10:FF:000357">
    <property type="entry name" value="Kinesin-like protein"/>
    <property type="match status" value="1"/>
</dbReference>
<feature type="compositionally biased region" description="Polar residues" evidence="16">
    <location>
        <begin position="47"/>
        <end position="59"/>
    </location>
</feature>
<dbReference type="PROSITE" id="PS00411">
    <property type="entry name" value="KINESIN_MOTOR_1"/>
    <property type="match status" value="1"/>
</dbReference>
<keyword evidence="5" id="KW-0677">Repeat</keyword>
<evidence type="ECO:0000256" key="5">
    <source>
        <dbReference type="ARBA" id="ARBA00022737"/>
    </source>
</evidence>
<evidence type="ECO:0000256" key="12">
    <source>
        <dbReference type="PROSITE-ProRule" id="PRU00259"/>
    </source>
</evidence>
<evidence type="ECO:0000256" key="13">
    <source>
        <dbReference type="PROSITE-ProRule" id="PRU00283"/>
    </source>
</evidence>
<evidence type="ECO:0000256" key="7">
    <source>
        <dbReference type="ARBA" id="ARBA00022840"/>
    </source>
</evidence>
<dbReference type="GO" id="GO:0016887">
    <property type="term" value="F:ATP hydrolysis activity"/>
    <property type="evidence" value="ECO:0000318"/>
    <property type="project" value="GO_Central"/>
</dbReference>
<keyword evidence="9 13" id="KW-0505">Motor protein</keyword>
<dbReference type="GO" id="GO:0005874">
    <property type="term" value="C:microtubule"/>
    <property type="evidence" value="ECO:0000318"/>
    <property type="project" value="GO_Central"/>
</dbReference>
<dbReference type="Gene3D" id="1.25.10.10">
    <property type="entry name" value="Leucine-rich Repeat Variant"/>
    <property type="match status" value="1"/>
</dbReference>
<dbReference type="Pfam" id="PF00514">
    <property type="entry name" value="Arm"/>
    <property type="match status" value="1"/>
</dbReference>
<dbReference type="FunFam" id="3.40.850.10:FF:000036">
    <property type="entry name" value="Kinesin-like protein"/>
    <property type="match status" value="1"/>
</dbReference>
<keyword evidence="4 14" id="KW-0493">Microtubule</keyword>
<dbReference type="SMART" id="SM00129">
    <property type="entry name" value="KISc"/>
    <property type="match status" value="1"/>
</dbReference>
<dbReference type="InterPro" id="IPR019821">
    <property type="entry name" value="Kinesin_motor_CS"/>
</dbReference>
<evidence type="ECO:0000256" key="8">
    <source>
        <dbReference type="ARBA" id="ARBA00023054"/>
    </source>
</evidence>
<dbReference type="RefSeq" id="XP_016677170.1">
    <property type="nucleotide sequence ID" value="XM_016821681.2"/>
</dbReference>
<gene>
    <name evidence="19" type="primary">LOC107896502</name>
</gene>
<name>A0A1U8IGB4_GOSHI</name>
<dbReference type="GO" id="GO:0008017">
    <property type="term" value="F:microtubule binding"/>
    <property type="evidence" value="ECO:0000318"/>
    <property type="project" value="GO_Central"/>
</dbReference>
<evidence type="ECO:0000313" key="19">
    <source>
        <dbReference type="RefSeq" id="XP_016677170.1"/>
    </source>
</evidence>
<dbReference type="GeneID" id="107896502"/>
<keyword evidence="6 13" id="KW-0547">Nucleotide-binding</keyword>
<dbReference type="PANTHER" id="PTHR47970:SF30">
    <property type="entry name" value="KINESIN-LIKE PROTEIN"/>
    <property type="match status" value="1"/>
</dbReference>
<dbReference type="PANTHER" id="PTHR47970">
    <property type="entry name" value="KINESIN-LIKE PROTEIN KIF11"/>
    <property type="match status" value="1"/>
</dbReference>
<dbReference type="SMR" id="A0A1U8IGB4"/>
<dbReference type="Pfam" id="PF00225">
    <property type="entry name" value="Kinesin"/>
    <property type="match status" value="1"/>
</dbReference>
<dbReference type="InterPro" id="IPR047149">
    <property type="entry name" value="KIF11-like"/>
</dbReference>
<dbReference type="InterPro" id="IPR027417">
    <property type="entry name" value="P-loop_NTPase"/>
</dbReference>
<dbReference type="PRINTS" id="PR00380">
    <property type="entry name" value="KINESINHEAVY"/>
</dbReference>
<keyword evidence="18" id="KW-1185">Reference proteome</keyword>
<dbReference type="GO" id="GO:0072686">
    <property type="term" value="C:mitotic spindle"/>
    <property type="evidence" value="ECO:0007669"/>
    <property type="project" value="TreeGrafter"/>
</dbReference>
<feature type="coiled-coil region" evidence="15">
    <location>
        <begin position="524"/>
        <end position="600"/>
    </location>
</feature>
<evidence type="ECO:0000256" key="6">
    <source>
        <dbReference type="ARBA" id="ARBA00022741"/>
    </source>
</evidence>
<keyword evidence="7 13" id="KW-0067">ATP-binding</keyword>
<dbReference type="Proteomes" id="UP000818029">
    <property type="component" value="Chromosome A09"/>
</dbReference>
<dbReference type="GO" id="GO:0090307">
    <property type="term" value="P:mitotic spindle assembly"/>
    <property type="evidence" value="ECO:0007669"/>
    <property type="project" value="TreeGrafter"/>
</dbReference>
<dbReference type="GO" id="GO:0008574">
    <property type="term" value="F:plus-end-directed microtubule motor activity"/>
    <property type="evidence" value="ECO:0000318"/>
    <property type="project" value="GO_Central"/>
</dbReference>
<accession>A0A1U8IGB4</accession>
<keyword evidence="3" id="KW-0963">Cytoplasm</keyword>
<feature type="domain" description="Kinesin motor" evidence="17">
    <location>
        <begin position="75"/>
        <end position="418"/>
    </location>
</feature>
<dbReference type="GO" id="GO:0030705">
    <property type="term" value="P:cytoskeleton-dependent intracellular transport"/>
    <property type="evidence" value="ECO:0000318"/>
    <property type="project" value="GO_Central"/>
</dbReference>
<organism evidence="18 19">
    <name type="scientific">Gossypium hirsutum</name>
    <name type="common">Upland cotton</name>
    <name type="synonym">Gossypium mexicanum</name>
    <dbReference type="NCBI Taxonomy" id="3635"/>
    <lineage>
        <taxon>Eukaryota</taxon>
        <taxon>Viridiplantae</taxon>
        <taxon>Streptophyta</taxon>
        <taxon>Embryophyta</taxon>
        <taxon>Tracheophyta</taxon>
        <taxon>Spermatophyta</taxon>
        <taxon>Magnoliopsida</taxon>
        <taxon>eudicotyledons</taxon>
        <taxon>Gunneridae</taxon>
        <taxon>Pentapetalae</taxon>
        <taxon>rosids</taxon>
        <taxon>malvids</taxon>
        <taxon>Malvales</taxon>
        <taxon>Malvaceae</taxon>
        <taxon>Malvoideae</taxon>
        <taxon>Gossypium</taxon>
    </lineage>
</organism>
<feature type="region of interest" description="Disordered" evidence="16">
    <location>
        <begin position="1"/>
        <end position="72"/>
    </location>
</feature>
<dbReference type="SUPFAM" id="SSF48371">
    <property type="entry name" value="ARM repeat"/>
    <property type="match status" value="1"/>
</dbReference>
<dbReference type="OrthoDB" id="3176171at2759"/>
<evidence type="ECO:0000256" key="14">
    <source>
        <dbReference type="RuleBase" id="RU000394"/>
    </source>
</evidence>
<dbReference type="AlphaFoldDB" id="A0A1U8IGB4"/>
<evidence type="ECO:0000256" key="3">
    <source>
        <dbReference type="ARBA" id="ARBA00022490"/>
    </source>
</evidence>
<dbReference type="InterPro" id="IPR000225">
    <property type="entry name" value="Armadillo"/>
</dbReference>
<dbReference type="GO" id="GO:0005876">
    <property type="term" value="C:spindle microtubule"/>
    <property type="evidence" value="ECO:0007669"/>
    <property type="project" value="TreeGrafter"/>
</dbReference>
<dbReference type="InterPro" id="IPR016024">
    <property type="entry name" value="ARM-type_fold"/>
</dbReference>
<evidence type="ECO:0000256" key="15">
    <source>
        <dbReference type="SAM" id="Coils"/>
    </source>
</evidence>
<comment type="similarity">
    <text evidence="2">Belongs to the TRAFAC class myosin-kinesin ATPase superfamily. Kinesin family. Ungrouped subfamily.</text>
</comment>
<dbReference type="PROSITE" id="PS50067">
    <property type="entry name" value="KINESIN_MOTOR_2"/>
    <property type="match status" value="1"/>
</dbReference>
<dbReference type="GO" id="GO:0007018">
    <property type="term" value="P:microtubule-based movement"/>
    <property type="evidence" value="ECO:0000318"/>
    <property type="project" value="GO_Central"/>
</dbReference>
<feature type="compositionally biased region" description="Low complexity" evidence="16">
    <location>
        <begin position="35"/>
        <end position="46"/>
    </location>
</feature>
<dbReference type="SMART" id="SM00185">
    <property type="entry name" value="ARM"/>
    <property type="match status" value="4"/>
</dbReference>
<dbReference type="SUPFAM" id="SSF52540">
    <property type="entry name" value="P-loop containing nucleoside triphosphate hydrolases"/>
    <property type="match status" value="1"/>
</dbReference>
<sequence length="907" mass="99812">MASGGANYRNGTQRNSLKGTTTATDRQLSMNLNPSKAALKNKSLSSVGASSGLRKSSPGSLGGGTAKDDAGVPGRVRVAVRLRPRNAEESVADADFADCVELQPEFKRLKLRKNNWDTDTYEFDEVLTEFASQKRVYEVVAKPVVESVLDGYNGTVMAYGQTGTGKTYTLGRLGEEDTADRGIIVRAMEDILADVSLESDSVSVSYLQLYMESLQDLLDPTNDNISIVEDPKSGDVSLPGATLVEIRDQQSFLELLQLGEAHRYAANTRLNTESSRSHALLMVHVKRSVKGRELAHSSQNGNSTNMAKSLRPTLVRKGKLVVVDLAGSERIDKSGSEGHTLEEAKSINLSLSALGKCINALAENSAHVPVRDSKLTRLLRDSFGGTARTSLVITIGPSPRHRGETTSTIMFGQRAMKVENMLKLKEEFDYKSLARKLDIQLDKLIMEHERKQKAFEEEIERITTDTQNQISEAERNYADAMEKERLKYQKDYMESIKKLEEKWMMNQHKLGERKDQMASTAEEVAELQKLLSKETSLRKAAEEEVNNLKSQLAQLKMSEASANSEILKLQKMLEDEAYRKEKLEGEISMLQTQLLQLSFEADETRRRLDRGGPGKVLGGLDSLISQVRPQVNDSVNEEKASIANLFEQVGLQKILSLLEAEDADVRIHAVKVVANLAAEESNQQKIVEAGGLTSLLLLLGSSEDEMIHRVAAGAIANLAMNETNQELILSEGGIRLLSITAANAEDPQTLRMVAGAIANLCGNDKLQNKLRDEGGIKALLGMVKCGHPDVLAQVARGIANFAKCESRASAQGSKTGRSLLIEDGALPWIVQNANNDASPIRRHIELAVCHLAQHEVNARDMITGGALWELVRISQDCSREDIRTLAHRTLTSSPTFLAELRRLRIDY</sequence>
<evidence type="ECO:0000256" key="1">
    <source>
        <dbReference type="ARBA" id="ARBA00004245"/>
    </source>
</evidence>
<feature type="repeat" description="ARM" evidence="12">
    <location>
        <begin position="649"/>
        <end position="691"/>
    </location>
</feature>
<evidence type="ECO:0000259" key="17">
    <source>
        <dbReference type="PROSITE" id="PS50067"/>
    </source>
</evidence>
<dbReference type="PROSITE" id="PS50176">
    <property type="entry name" value="ARM_REPEAT"/>
    <property type="match status" value="2"/>
</dbReference>
<dbReference type="Gene3D" id="3.40.850.10">
    <property type="entry name" value="Kinesin motor domain"/>
    <property type="match status" value="1"/>
</dbReference>
<evidence type="ECO:0000256" key="16">
    <source>
        <dbReference type="SAM" id="MobiDB-lite"/>
    </source>
</evidence>
<keyword evidence="8 15" id="KW-0175">Coiled coil</keyword>
<dbReference type="GO" id="GO:0005524">
    <property type="term" value="F:ATP binding"/>
    <property type="evidence" value="ECO:0007669"/>
    <property type="project" value="UniProtKB-UniRule"/>
</dbReference>
<evidence type="ECO:0000256" key="10">
    <source>
        <dbReference type="ARBA" id="ARBA00023212"/>
    </source>
</evidence>
<keyword evidence="10" id="KW-0206">Cytoskeleton</keyword>
<feature type="coiled-coil region" evidence="15">
    <location>
        <begin position="445"/>
        <end position="483"/>
    </location>
</feature>
<proteinExistence type="inferred from homology"/>
<feature type="binding site" evidence="13">
    <location>
        <begin position="160"/>
        <end position="167"/>
    </location>
    <ligand>
        <name>ATP</name>
        <dbReference type="ChEBI" id="CHEBI:30616"/>
    </ligand>
</feature>
<dbReference type="PaxDb" id="3635-A0A1U8IGB4"/>
<dbReference type="GO" id="GO:0051231">
    <property type="term" value="P:spindle elongation"/>
    <property type="evidence" value="ECO:0007669"/>
    <property type="project" value="TreeGrafter"/>
</dbReference>
<protein>
    <recommendedName>
        <fullName evidence="14">Kinesin-like protein</fullName>
    </recommendedName>
</protein>
<evidence type="ECO:0000256" key="2">
    <source>
        <dbReference type="ARBA" id="ARBA00010103"/>
    </source>
</evidence>
<evidence type="ECO:0000256" key="9">
    <source>
        <dbReference type="ARBA" id="ARBA00023175"/>
    </source>
</evidence>